<keyword evidence="3" id="KW-1185">Reference proteome</keyword>
<dbReference type="SUPFAM" id="SSF141571">
    <property type="entry name" value="Pentapeptide repeat-like"/>
    <property type="match status" value="1"/>
</dbReference>
<name>A0A7X0KW58_9MICO</name>
<dbReference type="Pfam" id="PF00805">
    <property type="entry name" value="Pentapeptide"/>
    <property type="match status" value="1"/>
</dbReference>
<keyword evidence="1" id="KW-1133">Transmembrane helix</keyword>
<keyword evidence="1" id="KW-0472">Membrane</keyword>
<dbReference type="Proteomes" id="UP000537775">
    <property type="component" value="Unassembled WGS sequence"/>
</dbReference>
<dbReference type="InterPro" id="IPR001646">
    <property type="entry name" value="5peptide_repeat"/>
</dbReference>
<proteinExistence type="predicted"/>
<dbReference type="InterPro" id="IPR044213">
    <property type="entry name" value="At2g44920-like"/>
</dbReference>
<dbReference type="PANTHER" id="PTHR47200:SF2">
    <property type="entry name" value="THYLAKOID LUMENAL 15 KDA PROTEIN 1, CHLOROPLASTIC"/>
    <property type="match status" value="1"/>
</dbReference>
<reference evidence="2 3" key="1">
    <citation type="submission" date="2020-08" db="EMBL/GenBank/DDBJ databases">
        <title>Sequencing the genomes of 1000 actinobacteria strains.</title>
        <authorList>
            <person name="Klenk H.-P."/>
        </authorList>
    </citation>
    <scope>NUCLEOTIDE SEQUENCE [LARGE SCALE GENOMIC DNA]</scope>
    <source>
        <strain evidence="2 3">DSM 12511</strain>
    </source>
</reference>
<dbReference type="Gene3D" id="2.160.20.80">
    <property type="entry name" value="E3 ubiquitin-protein ligase SopA"/>
    <property type="match status" value="1"/>
</dbReference>
<organism evidence="2 3">
    <name type="scientific">Microbacterium thalassium</name>
    <dbReference type="NCBI Taxonomy" id="362649"/>
    <lineage>
        <taxon>Bacteria</taxon>
        <taxon>Bacillati</taxon>
        <taxon>Actinomycetota</taxon>
        <taxon>Actinomycetes</taxon>
        <taxon>Micrococcales</taxon>
        <taxon>Microbacteriaceae</taxon>
        <taxon>Microbacterium</taxon>
    </lineage>
</organism>
<gene>
    <name evidence="2" type="ORF">HD594_003253</name>
</gene>
<comment type="caution">
    <text evidence="2">The sequence shown here is derived from an EMBL/GenBank/DDBJ whole genome shotgun (WGS) entry which is preliminary data.</text>
</comment>
<dbReference type="AlphaFoldDB" id="A0A7X0KW58"/>
<sequence length="198" mass="20630">MSTPASEEPATSGERGLRGFVRRNRDELWLELIGGVILALVVGLVFFAIDQASTDSRESHAESLSNSLFVREAVMGGNELLPFSALNLEGAQLSGLGLAGADFSDANLRDAELKRSDLTGATLVEADLTGADLAGAVLADADLSEAQLDGTEVSGVDFTGATLEEVDLSQAFYVAGEPPVGLDDIDLLRVADASDTDD</sequence>
<dbReference type="EMBL" id="JACHML010000001">
    <property type="protein sequence ID" value="MBB6392940.1"/>
    <property type="molecule type" value="Genomic_DNA"/>
</dbReference>
<accession>A0A7X0KW58</accession>
<protein>
    <submittedName>
        <fullName evidence="2">Uncharacterized protein YjbI with pentapeptide repeats</fullName>
    </submittedName>
</protein>
<dbReference type="RefSeq" id="WP_184752126.1">
    <property type="nucleotide sequence ID" value="NZ_BAAAJR010000001.1"/>
</dbReference>
<feature type="transmembrane region" description="Helical" evidence="1">
    <location>
        <begin position="28"/>
        <end position="49"/>
    </location>
</feature>
<keyword evidence="1" id="KW-0812">Transmembrane</keyword>
<evidence type="ECO:0000313" key="2">
    <source>
        <dbReference type="EMBL" id="MBB6392940.1"/>
    </source>
</evidence>
<dbReference type="PANTHER" id="PTHR47200">
    <property type="entry name" value="THYLAKOID LUMENAL 15 KDA PROTEIN 1, CHLOROPLASTIC"/>
    <property type="match status" value="1"/>
</dbReference>
<evidence type="ECO:0000313" key="3">
    <source>
        <dbReference type="Proteomes" id="UP000537775"/>
    </source>
</evidence>
<evidence type="ECO:0000256" key="1">
    <source>
        <dbReference type="SAM" id="Phobius"/>
    </source>
</evidence>